<accession>A0A0V1IAL2</accession>
<organism evidence="2 3">
    <name type="scientific">Trichinella pseudospiralis</name>
    <name type="common">Parasitic roundworm</name>
    <dbReference type="NCBI Taxonomy" id="6337"/>
    <lineage>
        <taxon>Eukaryota</taxon>
        <taxon>Metazoa</taxon>
        <taxon>Ecdysozoa</taxon>
        <taxon>Nematoda</taxon>
        <taxon>Enoplea</taxon>
        <taxon>Dorylaimia</taxon>
        <taxon>Trichinellida</taxon>
        <taxon>Trichinellidae</taxon>
        <taxon>Trichinella</taxon>
    </lineage>
</organism>
<reference evidence="2 3" key="1">
    <citation type="submission" date="2015-01" db="EMBL/GenBank/DDBJ databases">
        <title>Evolution of Trichinella species and genotypes.</title>
        <authorList>
            <person name="Korhonen P.K."/>
            <person name="Edoardo P."/>
            <person name="Giuseppe L.R."/>
            <person name="Gasser R.B."/>
        </authorList>
    </citation>
    <scope>NUCLEOTIDE SEQUENCE [LARGE SCALE GENOMIC DNA]</scope>
    <source>
        <strain evidence="2">ISS588</strain>
    </source>
</reference>
<evidence type="ECO:0000256" key="1">
    <source>
        <dbReference type="SAM" id="MobiDB-lite"/>
    </source>
</evidence>
<proteinExistence type="predicted"/>
<feature type="compositionally biased region" description="Basic and acidic residues" evidence="1">
    <location>
        <begin position="287"/>
        <end position="306"/>
    </location>
</feature>
<feature type="region of interest" description="Disordered" evidence="1">
    <location>
        <begin position="214"/>
        <end position="238"/>
    </location>
</feature>
<evidence type="ECO:0000313" key="3">
    <source>
        <dbReference type="Proteomes" id="UP000054805"/>
    </source>
</evidence>
<sequence>MNKLSWIIENLNWTGPWTKWRDLFKTGLFLSSNWTNKYVGEHDGEIAAGYRNFKHYVGEDFKRLLQKIIFLSVEEIFDVIRDVHLATSYGDPGRILHKVKKKYANVIRLAVKAFIELCESCQRKQKTTNRKRLVVKPIIYLTMLRCYLKDNPDVPWSDALKMPADIIPQAKKRMKTKVPMIQLLNCIAISRSECEAKYVAKLYLGNGDLPSKDSSDMTGVEYNDSAATRKQKENSGDKRCMADGTLKFAADLKNKRIKFLERRNVKNIACLTVVRSNPAPNGATNGEHGRTDGSEWVRPPESRRDVNPGTIPHRRGSSGCHEEKFFKRKQRKDEFVREYPDRQSWLFFKSLPVMEVLSGTTLLQQFKAGIRRAQLKMSRVMSRNRAYTRHAILGDIAHSRAIEILEIRNENQLAVTVELG</sequence>
<dbReference type="AlphaFoldDB" id="A0A0V1IAL2"/>
<evidence type="ECO:0000313" key="2">
    <source>
        <dbReference type="EMBL" id="KRZ19875.1"/>
    </source>
</evidence>
<name>A0A0V1IAL2_TRIPS</name>
<feature type="region of interest" description="Disordered" evidence="1">
    <location>
        <begin position="278"/>
        <end position="321"/>
    </location>
</feature>
<evidence type="ECO:0008006" key="4">
    <source>
        <dbReference type="Google" id="ProtNLM"/>
    </source>
</evidence>
<protein>
    <recommendedName>
        <fullName evidence="4">KRAB-A domain-containing protein 2</fullName>
    </recommendedName>
</protein>
<keyword evidence="3" id="KW-1185">Reference proteome</keyword>
<comment type="caution">
    <text evidence="2">The sequence shown here is derived from an EMBL/GenBank/DDBJ whole genome shotgun (WGS) entry which is preliminary data.</text>
</comment>
<dbReference type="Proteomes" id="UP000054805">
    <property type="component" value="Unassembled WGS sequence"/>
</dbReference>
<dbReference type="EMBL" id="JYDS01000262">
    <property type="protein sequence ID" value="KRZ19875.1"/>
    <property type="molecule type" value="Genomic_DNA"/>
</dbReference>
<gene>
    <name evidence="2" type="ORF">T4B_3122</name>
</gene>